<organism evidence="1 2">
    <name type="scientific">Shuttleworthella satelles DSM 14600</name>
    <dbReference type="NCBI Taxonomy" id="626523"/>
    <lineage>
        <taxon>Bacteria</taxon>
        <taxon>Bacillati</taxon>
        <taxon>Bacillota</taxon>
        <taxon>Clostridia</taxon>
        <taxon>Lachnospirales</taxon>
        <taxon>Lachnospiraceae</taxon>
        <taxon>Shuttleworthella</taxon>
    </lineage>
</organism>
<dbReference type="EMBL" id="ACIP02000001">
    <property type="protein sequence ID" value="EEP29396.1"/>
    <property type="molecule type" value="Genomic_DNA"/>
</dbReference>
<dbReference type="HOGENOM" id="CLU_3316948_0_0_9"/>
<dbReference type="AlphaFoldDB" id="C4G9U9"/>
<proteinExistence type="predicted"/>
<keyword evidence="2" id="KW-1185">Reference proteome</keyword>
<gene>
    <name evidence="1" type="ORF">GCWU000342_00754</name>
</gene>
<sequence>MKYTDNLSCNHKDLSDITKKVTLPKRSHLILPQPLFRLI</sequence>
<dbReference type="Proteomes" id="UP000003494">
    <property type="component" value="Unassembled WGS sequence"/>
</dbReference>
<reference evidence="1" key="1">
    <citation type="submission" date="2009-04" db="EMBL/GenBank/DDBJ databases">
        <authorList>
            <person name="Weinstock G."/>
            <person name="Sodergren E."/>
            <person name="Clifton S."/>
            <person name="Fulton L."/>
            <person name="Fulton B."/>
            <person name="Courtney L."/>
            <person name="Fronick C."/>
            <person name="Harrison M."/>
            <person name="Strong C."/>
            <person name="Farmer C."/>
            <person name="Delahaunty K."/>
            <person name="Markovic C."/>
            <person name="Hall O."/>
            <person name="Minx P."/>
            <person name="Tomlinson C."/>
            <person name="Mitreva M."/>
            <person name="Nelson J."/>
            <person name="Hou S."/>
            <person name="Wollam A."/>
            <person name="Pepin K.H."/>
            <person name="Johnson M."/>
            <person name="Bhonagiri V."/>
            <person name="Nash W.E."/>
            <person name="Warren W."/>
            <person name="Chinwalla A."/>
            <person name="Mardis E.R."/>
            <person name="Wilson R.K."/>
        </authorList>
    </citation>
    <scope>NUCLEOTIDE SEQUENCE [LARGE SCALE GENOMIC DNA]</scope>
    <source>
        <strain evidence="1">DSM 14600</strain>
    </source>
</reference>
<comment type="caution">
    <text evidence="1">The sequence shown here is derived from an EMBL/GenBank/DDBJ whole genome shotgun (WGS) entry which is preliminary data.</text>
</comment>
<evidence type="ECO:0000313" key="2">
    <source>
        <dbReference type="Proteomes" id="UP000003494"/>
    </source>
</evidence>
<protein>
    <submittedName>
        <fullName evidence="1">Uncharacterized protein</fullName>
    </submittedName>
</protein>
<name>C4G9U9_9FIRM</name>
<accession>C4G9U9</accession>
<evidence type="ECO:0000313" key="1">
    <source>
        <dbReference type="EMBL" id="EEP29396.1"/>
    </source>
</evidence>